<name>A0ABV2QVD2_9HYPH</name>
<dbReference type="EMBL" id="JBEPSM010000001">
    <property type="protein sequence ID" value="MET4632945.1"/>
    <property type="molecule type" value="Genomic_DNA"/>
</dbReference>
<keyword evidence="2" id="KW-1185">Reference proteome</keyword>
<dbReference type="RefSeq" id="WP_354549011.1">
    <property type="nucleotide sequence ID" value="NZ_JBEPSM010000001.1"/>
</dbReference>
<evidence type="ECO:0000313" key="1">
    <source>
        <dbReference type="EMBL" id="MET4632945.1"/>
    </source>
</evidence>
<proteinExistence type="predicted"/>
<protein>
    <submittedName>
        <fullName evidence="1">Uncharacterized protein</fullName>
    </submittedName>
</protein>
<accession>A0ABV2QVD2</accession>
<reference evidence="1 2" key="1">
    <citation type="submission" date="2024-06" db="EMBL/GenBank/DDBJ databases">
        <title>Sorghum-associated microbial communities from plants grown in Nebraska, USA.</title>
        <authorList>
            <person name="Schachtman D."/>
        </authorList>
    </citation>
    <scope>NUCLEOTIDE SEQUENCE [LARGE SCALE GENOMIC DNA]</scope>
    <source>
        <strain evidence="1 2">3207</strain>
    </source>
</reference>
<organism evidence="1 2">
    <name type="scientific">Kaistia defluvii</name>
    <dbReference type="NCBI Taxonomy" id="410841"/>
    <lineage>
        <taxon>Bacteria</taxon>
        <taxon>Pseudomonadati</taxon>
        <taxon>Pseudomonadota</taxon>
        <taxon>Alphaproteobacteria</taxon>
        <taxon>Hyphomicrobiales</taxon>
        <taxon>Kaistiaceae</taxon>
        <taxon>Kaistia</taxon>
    </lineage>
</organism>
<evidence type="ECO:0000313" key="2">
    <source>
        <dbReference type="Proteomes" id="UP001549321"/>
    </source>
</evidence>
<dbReference type="Proteomes" id="UP001549321">
    <property type="component" value="Unassembled WGS sequence"/>
</dbReference>
<sequence length="61" mass="6437">MATRSFFAVTLFATLIGIGLAELVQRPAHSDIRDPRTSAISMCMSKGVACGAATRSNFAAF</sequence>
<comment type="caution">
    <text evidence="1">The sequence shown here is derived from an EMBL/GenBank/DDBJ whole genome shotgun (WGS) entry which is preliminary data.</text>
</comment>
<gene>
    <name evidence="1" type="ORF">ABIE08_000858</name>
</gene>